<dbReference type="EMBL" id="BTSX01000004">
    <property type="protein sequence ID" value="GMS92386.1"/>
    <property type="molecule type" value="Genomic_DNA"/>
</dbReference>
<name>A0AAV5TA02_9BILA</name>
<organism evidence="1 2">
    <name type="scientific">Pristionchus entomophagus</name>
    <dbReference type="NCBI Taxonomy" id="358040"/>
    <lineage>
        <taxon>Eukaryota</taxon>
        <taxon>Metazoa</taxon>
        <taxon>Ecdysozoa</taxon>
        <taxon>Nematoda</taxon>
        <taxon>Chromadorea</taxon>
        <taxon>Rhabditida</taxon>
        <taxon>Rhabditina</taxon>
        <taxon>Diplogasteromorpha</taxon>
        <taxon>Diplogasteroidea</taxon>
        <taxon>Neodiplogasteridae</taxon>
        <taxon>Pristionchus</taxon>
    </lineage>
</organism>
<feature type="non-terminal residue" evidence="1">
    <location>
        <position position="1"/>
    </location>
</feature>
<proteinExistence type="predicted"/>
<dbReference type="SUPFAM" id="SSF52949">
    <property type="entry name" value="Macro domain-like"/>
    <property type="match status" value="1"/>
</dbReference>
<protein>
    <recommendedName>
        <fullName evidence="3">Macro domain-containing protein</fullName>
    </recommendedName>
</protein>
<dbReference type="Proteomes" id="UP001432027">
    <property type="component" value="Unassembled WGS sequence"/>
</dbReference>
<evidence type="ECO:0000313" key="2">
    <source>
        <dbReference type="Proteomes" id="UP001432027"/>
    </source>
</evidence>
<dbReference type="InterPro" id="IPR043472">
    <property type="entry name" value="Macro_dom-like"/>
</dbReference>
<keyword evidence="2" id="KW-1185">Reference proteome</keyword>
<comment type="caution">
    <text evidence="1">The sequence shown here is derived from an EMBL/GenBank/DDBJ whole genome shotgun (WGS) entry which is preliminary data.</text>
</comment>
<dbReference type="AlphaFoldDB" id="A0AAV5TA02"/>
<dbReference type="Gene3D" id="3.40.220.10">
    <property type="entry name" value="Leucine Aminopeptidase, subunit E, domain 1"/>
    <property type="match status" value="1"/>
</dbReference>
<evidence type="ECO:0008006" key="3">
    <source>
        <dbReference type="Google" id="ProtNLM"/>
    </source>
</evidence>
<gene>
    <name evidence="1" type="ORF">PENTCL1PPCAC_14561</name>
</gene>
<accession>A0AAV5TA02</accession>
<evidence type="ECO:0000313" key="1">
    <source>
        <dbReference type="EMBL" id="GMS92386.1"/>
    </source>
</evidence>
<sequence length="202" mass="22737">CLSESGVLLACEIDSRMVPVEGEPENVWEKAGENLYSLRDKTQVPLQDCSIQVTQYENIAHIVVPRFISPVSFTSDEPEKLKNCYDILLSTARDSKSKIMVLPFLGTVKKGSISEFRVADSVNIAFKSVFEAIRNGEMEGVEEIVFVTTREVVRDAAKSHHLYSTRKEKNVKEPDNRQCTVGQLQVPQTIRSKCDGLHVRYS</sequence>
<reference evidence="1" key="1">
    <citation type="submission" date="2023-10" db="EMBL/GenBank/DDBJ databases">
        <title>Genome assembly of Pristionchus species.</title>
        <authorList>
            <person name="Yoshida K."/>
            <person name="Sommer R.J."/>
        </authorList>
    </citation>
    <scope>NUCLEOTIDE SEQUENCE</scope>
    <source>
        <strain evidence="1">RS0144</strain>
    </source>
</reference>